<dbReference type="SUPFAM" id="SSF55729">
    <property type="entry name" value="Acyl-CoA N-acyltransferases (Nat)"/>
    <property type="match status" value="1"/>
</dbReference>
<accession>A0ABS6K952</accession>
<evidence type="ECO:0000313" key="1">
    <source>
        <dbReference type="EMBL" id="MBU9727001.1"/>
    </source>
</evidence>
<proteinExistence type="predicted"/>
<organism evidence="1 2">
    <name type="scientific">Diplocloster modestus</name>
    <dbReference type="NCBI Taxonomy" id="2850322"/>
    <lineage>
        <taxon>Bacteria</taxon>
        <taxon>Bacillati</taxon>
        <taxon>Bacillota</taxon>
        <taxon>Clostridia</taxon>
        <taxon>Lachnospirales</taxon>
        <taxon>Lachnospiraceae</taxon>
        <taxon>Diplocloster</taxon>
    </lineage>
</organism>
<evidence type="ECO:0000313" key="2">
    <source>
        <dbReference type="Proteomes" id="UP001314681"/>
    </source>
</evidence>
<gene>
    <name evidence="1" type="ORF">KTH90_13340</name>
</gene>
<dbReference type="Gene3D" id="3.40.630.30">
    <property type="match status" value="1"/>
</dbReference>
<name>A0ABS6K952_9FIRM</name>
<dbReference type="Proteomes" id="UP001314681">
    <property type="component" value="Unassembled WGS sequence"/>
</dbReference>
<comment type="caution">
    <text evidence="1">The sequence shown here is derived from an EMBL/GenBank/DDBJ whole genome shotgun (WGS) entry which is preliminary data.</text>
</comment>
<sequence>MEIRKATINDLDTIALLFQEARNFMAENGNPDQWGTAYPPMELMIADIKEGNSYVCENGGEIVGTFYFKKGVEPAYRKIYEGSWLNEMPYGIIHRITSKQGTKGVASFCIGWCCERCGSIRIDTHRQNIPMQRALEKNGFTRCGVIYLENGSERIAYQK</sequence>
<dbReference type="InterPro" id="IPR016181">
    <property type="entry name" value="Acyl_CoA_acyltransferase"/>
</dbReference>
<dbReference type="RefSeq" id="WP_158355176.1">
    <property type="nucleotide sequence ID" value="NZ_JAHQCX010000008.1"/>
</dbReference>
<dbReference type="EMBL" id="JAHQCX010000008">
    <property type="protein sequence ID" value="MBU9727001.1"/>
    <property type="molecule type" value="Genomic_DNA"/>
</dbReference>
<protein>
    <submittedName>
        <fullName evidence="1">GNAT family N-acetyltransferase</fullName>
    </submittedName>
</protein>
<reference evidence="1 2" key="1">
    <citation type="submission" date="2021-06" db="EMBL/GenBank/DDBJ databases">
        <title>Description of novel taxa of the family Lachnospiraceae.</title>
        <authorList>
            <person name="Chaplin A.V."/>
            <person name="Sokolova S.R."/>
            <person name="Pikina A.P."/>
            <person name="Korzhanova M."/>
            <person name="Belova V."/>
            <person name="Korostin D."/>
            <person name="Efimov B.A."/>
        </authorList>
    </citation>
    <scope>NUCLEOTIDE SEQUENCE [LARGE SCALE GENOMIC DNA]</scope>
    <source>
        <strain evidence="1 2">ASD4241</strain>
    </source>
</reference>
<keyword evidence="2" id="KW-1185">Reference proteome</keyword>